<feature type="domain" description="Helicase C-terminal" evidence="9">
    <location>
        <begin position="458"/>
        <end position="608"/>
    </location>
</feature>
<dbReference type="InterPro" id="IPR012340">
    <property type="entry name" value="NA-bd_OB-fold"/>
</dbReference>
<evidence type="ECO:0000256" key="6">
    <source>
        <dbReference type="ARBA" id="ARBA00023125"/>
    </source>
</evidence>
<evidence type="ECO:0000256" key="5">
    <source>
        <dbReference type="ARBA" id="ARBA00022840"/>
    </source>
</evidence>
<keyword evidence="6" id="KW-0238">DNA-binding</keyword>
<dbReference type="PANTHER" id="PTHR47964">
    <property type="entry name" value="ATP-DEPENDENT DNA HELICASE HOMOLOG RECG, CHLOROPLASTIC"/>
    <property type="match status" value="1"/>
</dbReference>
<dbReference type="Proteomes" id="UP000604381">
    <property type="component" value="Unassembled WGS sequence"/>
</dbReference>
<dbReference type="EMBL" id="JADHEI010000033">
    <property type="protein sequence ID" value="MBF2735270.1"/>
    <property type="molecule type" value="Genomic_DNA"/>
</dbReference>
<evidence type="ECO:0000256" key="7">
    <source>
        <dbReference type="ARBA" id="ARBA00023204"/>
    </source>
</evidence>
<dbReference type="GO" id="GO:0003678">
    <property type="term" value="F:DNA helicase activity"/>
    <property type="evidence" value="ECO:0007669"/>
    <property type="project" value="TreeGrafter"/>
</dbReference>
<evidence type="ECO:0000256" key="2">
    <source>
        <dbReference type="ARBA" id="ARBA00022763"/>
    </source>
</evidence>
<comment type="caution">
    <text evidence="10">The sequence shown here is derived from an EMBL/GenBank/DDBJ whole genome shotgun (WGS) entry which is preliminary data.</text>
</comment>
<dbReference type="InterPro" id="IPR011545">
    <property type="entry name" value="DEAD/DEAH_box_helicase_dom"/>
</dbReference>
<dbReference type="AlphaFoldDB" id="A0A930UC85"/>
<evidence type="ECO:0000259" key="9">
    <source>
        <dbReference type="PROSITE" id="PS51194"/>
    </source>
</evidence>
<dbReference type="SMART" id="SM00490">
    <property type="entry name" value="HELICc"/>
    <property type="match status" value="1"/>
</dbReference>
<dbReference type="GO" id="GO:0005524">
    <property type="term" value="F:ATP binding"/>
    <property type="evidence" value="ECO:0007669"/>
    <property type="project" value="UniProtKB-KW"/>
</dbReference>
<dbReference type="InterPro" id="IPR045562">
    <property type="entry name" value="RecG_dom3_C"/>
</dbReference>
<evidence type="ECO:0000256" key="1">
    <source>
        <dbReference type="ARBA" id="ARBA00022741"/>
    </source>
</evidence>
<proteinExistence type="predicted"/>
<dbReference type="InterPro" id="IPR027417">
    <property type="entry name" value="P-loop_NTPase"/>
</dbReference>
<dbReference type="Gene3D" id="3.40.50.300">
    <property type="entry name" value="P-loop containing nucleotide triphosphate hydrolases"/>
    <property type="match status" value="2"/>
</dbReference>
<evidence type="ECO:0000259" key="8">
    <source>
        <dbReference type="PROSITE" id="PS51192"/>
    </source>
</evidence>
<keyword evidence="4 10" id="KW-0347">Helicase</keyword>
<dbReference type="InterPro" id="IPR047112">
    <property type="entry name" value="RecG/Mfd"/>
</dbReference>
<keyword evidence="1" id="KW-0547">Nucleotide-binding</keyword>
<accession>A0A930UC85</accession>
<dbReference type="Pfam" id="PF00271">
    <property type="entry name" value="Helicase_C"/>
    <property type="match status" value="1"/>
</dbReference>
<dbReference type="PROSITE" id="PS51192">
    <property type="entry name" value="HELICASE_ATP_BIND_1"/>
    <property type="match status" value="1"/>
</dbReference>
<dbReference type="GO" id="GO:0006281">
    <property type="term" value="P:DNA repair"/>
    <property type="evidence" value="ECO:0007669"/>
    <property type="project" value="UniProtKB-KW"/>
</dbReference>
<dbReference type="SMART" id="SM00487">
    <property type="entry name" value="DEXDc"/>
    <property type="match status" value="1"/>
</dbReference>
<dbReference type="Pfam" id="PF00270">
    <property type="entry name" value="DEAD"/>
    <property type="match status" value="1"/>
</dbReference>
<dbReference type="GO" id="GO:0016787">
    <property type="term" value="F:hydrolase activity"/>
    <property type="evidence" value="ECO:0007669"/>
    <property type="project" value="UniProtKB-KW"/>
</dbReference>
<dbReference type="SUPFAM" id="SSF50249">
    <property type="entry name" value="Nucleic acid-binding proteins"/>
    <property type="match status" value="1"/>
</dbReference>
<keyword evidence="3" id="KW-0378">Hydrolase</keyword>
<dbReference type="InterPro" id="IPR001650">
    <property type="entry name" value="Helicase_C-like"/>
</dbReference>
<dbReference type="InterPro" id="IPR014001">
    <property type="entry name" value="Helicase_ATP-bd"/>
</dbReference>
<evidence type="ECO:0000313" key="11">
    <source>
        <dbReference type="Proteomes" id="UP000604381"/>
    </source>
</evidence>
<keyword evidence="2" id="KW-0227">DNA damage</keyword>
<evidence type="ECO:0000256" key="3">
    <source>
        <dbReference type="ARBA" id="ARBA00022801"/>
    </source>
</evidence>
<dbReference type="SUPFAM" id="SSF52540">
    <property type="entry name" value="P-loop containing nucleoside triphosphate hydrolases"/>
    <property type="match status" value="1"/>
</dbReference>
<evidence type="ECO:0000313" key="10">
    <source>
        <dbReference type="EMBL" id="MBF2735270.1"/>
    </source>
</evidence>
<keyword evidence="7" id="KW-0234">DNA repair</keyword>
<feature type="domain" description="Helicase ATP-binding" evidence="8">
    <location>
        <begin position="266"/>
        <end position="428"/>
    </location>
</feature>
<dbReference type="GO" id="GO:0003677">
    <property type="term" value="F:DNA binding"/>
    <property type="evidence" value="ECO:0007669"/>
    <property type="project" value="UniProtKB-KW"/>
</dbReference>
<dbReference type="PROSITE" id="PS51194">
    <property type="entry name" value="HELICASE_CTER"/>
    <property type="match status" value="1"/>
</dbReference>
<protein>
    <submittedName>
        <fullName evidence="10">ATP-dependent DNA helicase RecG</fullName>
    </submittedName>
</protein>
<organism evidence="10 11">
    <name type="scientific">Candidatus Amphirhobacter heronislandensis</name>
    <dbReference type="NCBI Taxonomy" id="1732024"/>
    <lineage>
        <taxon>Bacteria</taxon>
        <taxon>Pseudomonadati</taxon>
        <taxon>Pseudomonadota</taxon>
        <taxon>Gammaproteobacteria</taxon>
        <taxon>Candidatus Tethybacterales</taxon>
        <taxon>Candidatus Tethybacteraceae</taxon>
        <taxon>Candidatus Amphirhobacter</taxon>
    </lineage>
</organism>
<name>A0A930UC85_9GAMM</name>
<reference evidence="10" key="1">
    <citation type="submission" date="2020-10" db="EMBL/GenBank/DDBJ databases">
        <title>An improved Amphimedon queenslandica hologenome assembly reveals how three proteobacterial symbionts can extend the metabolic phenotypic of their marine sponge host.</title>
        <authorList>
            <person name="Degnan B."/>
            <person name="Degnan S."/>
            <person name="Xiang X."/>
        </authorList>
    </citation>
    <scope>NUCLEOTIDE SEQUENCE</scope>
    <source>
        <strain evidence="10">AqS2</strain>
    </source>
</reference>
<dbReference type="Pfam" id="PF19833">
    <property type="entry name" value="RecG_dom3_C"/>
    <property type="match status" value="1"/>
</dbReference>
<keyword evidence="11" id="KW-1185">Reference proteome</keyword>
<dbReference type="PANTHER" id="PTHR47964:SF1">
    <property type="entry name" value="ATP-DEPENDENT DNA HELICASE HOMOLOG RECG, CHLOROPLASTIC"/>
    <property type="match status" value="1"/>
</dbReference>
<sequence>MAARGAKPQARAARGGRLRPADLLKLRPSHYEDETRVTAIADAEPGVPALFEGICEKQVATYRVLEFVLADDTGRLTVTFVRFNPGMRSATAVGKRLRLFGQPQAGGRGGLLRRGPLRLVHPRLRGAEAPLPAHLTARYPKVAGFSEAVIARHVQRELLRLRELGDPLPPPLRRRSGTLPLAESLRLLHRPQPHELPLIEKRALPSLKFDEWLAHIAFKQRQKSRIRHSEAPALAAPAGAIDEFAKRLPFVLTACQRGAMEEIAADLGGSRAMRRLLHGDVGSGKTVVAAFACWLALRAGRQAAIMCPTVILASQHHRRLKPIFAALGFECHLLVSATKATERRALLQRLATQQDCFLVIGTHSLVQDEVEMPLLSLAVIDEQQRFSVAQRKKLESKARVAHVLMMSATPIPITLELGMLAHLDTSRLVEKPQRGAIRTLVFNASRTDEVLREIVRHQLQTYWICPLIKQGAAAGLRAAEDEYERIRALLPGLPAALIHGSMDSARKLAAMNEFETGAIRLLVATTVVEVGIDAPEADAIVINHAERLGLSQLHQLRGRVGRGSSKGFCALLYDPGLAEQAVKRLRVIHAESDGFAIAREDLRLRGPGDLVGKRQSRAFKYVFADLFRDAAAVEAAQKALAGLDAQQLEALQPWLDFWLGNLLA</sequence>
<keyword evidence="5" id="KW-0067">ATP-binding</keyword>
<evidence type="ECO:0000256" key="4">
    <source>
        <dbReference type="ARBA" id="ARBA00022806"/>
    </source>
</evidence>
<gene>
    <name evidence="10" type="ORF">ISN26_04190</name>
</gene>